<evidence type="ECO:0000256" key="1">
    <source>
        <dbReference type="SAM" id="MobiDB-lite"/>
    </source>
</evidence>
<dbReference type="InterPro" id="IPR003959">
    <property type="entry name" value="ATPase_AAA_core"/>
</dbReference>
<sequence length="1129" mass="126442">MGEASEDNQPTSNDTQAALSTATALDDTTTKPNSPVSAPGSVRSGEESIGQFDDGSILDDSFSGSETSDQTESSIGTTALRTIKSRSIYKAYKDKLRAKSERAEPPAGKHGASLVKSLIDYMRVLEDRIDSLETGSQDTIDPPETCLSKEIPGDQDFDSKTVPDVWRKKVEVAVTSKLYHAYSDSTDNPNRLFSSNYGHPSILPGTFTCSWDTQHMIRALYRTHPSIPPKDVPALDPHPDEIEVVLLSIASDPIACFFASKLEFHPTLVASQLYPGGPLVLRFGRPFKPILQHFHSLKDELKKLEQEFGASKRGGDSQSGSDLDSAPLPSHESPALEDGPFAPRNWRNPVGLTHFRLLVEFIDKYLGHEVRLYQDLRAGKAERVAFENLWMLFAAQDTIYCPSRDPGKEAYETTDGQGNEYRPVRRHTPQAYRVEATQGGLPLDWLLFHTPFPKGQEQYGASTDRFTDNPSKATILPATKTVTVRSSYSNFNVYCFYVDFNGNEFGIVRDVFIFRPYDREMDIRKLQAYPLVYATHTNLVHRGLKFMEATVVSHMQYEGLTVGMSREDIHSPVVVDMKLAFERDSSLGKQEVEVPKFDLGNVWWLGKSLPARSSDAAIIPAPSNPRCFYPRCQRAGCSSDIYIKVIEETRLSVRSQYKTLLEELETNHDGPLSCRKTLEAGDMIVLLPGAVPAFVLRNRKWVLLDLNLLKPLEKTHEWKHLVLPKGHRKMVQAMVETHTAVQTSGMKHDPRSAGMDLVRGKGRGCIILLHGVPGVGKTSTAECVAAHTSKPLYPITCGDIGYRPEDVERNMENHFKLAHKWGCVLLLDEADVFLAKRDQRDVQRNGLVSVFLRILEYYSGILFLTTNRVGSIDDAFRSRLHLTLYYPKLTKEQTTKIFKRNFKRIANVNNDRQRRGLVPFECQRSEQKAVIKWAEETWKKLRWNGRQIRNTFQTVLALAEFDARGDGSKPASPVVTKSHFKIVASASIQFNQYLKQTHGHDEDAVARREMIRADNFPMEFGDESSENDSSSSSEDSGDSDDSGTEGDSEERGSDSDHEKRKKKKSSSSKSGGKEKKGSKAKGEKSGKSGKKNRGEADGKSKGDKKTKQKKKKDEEDNSDEDESETDDSE</sequence>
<feature type="compositionally biased region" description="Acidic residues" evidence="1">
    <location>
        <begin position="1115"/>
        <end position="1129"/>
    </location>
</feature>
<comment type="caution">
    <text evidence="3">The sequence shown here is derived from an EMBL/GenBank/DDBJ whole genome shotgun (WGS) entry which is preliminary data.</text>
</comment>
<dbReference type="Pfam" id="PF00004">
    <property type="entry name" value="AAA"/>
    <property type="match status" value="1"/>
</dbReference>
<feature type="compositionally biased region" description="Basic and acidic residues" evidence="1">
    <location>
        <begin position="1071"/>
        <end position="1105"/>
    </location>
</feature>
<dbReference type="Pfam" id="PF22942">
    <property type="entry name" value="DUF7025"/>
    <property type="match status" value="1"/>
</dbReference>
<dbReference type="PANTHER" id="PTHR46411:SF2">
    <property type="entry name" value="AAA+ ATPASE DOMAIN-CONTAINING PROTEIN"/>
    <property type="match status" value="1"/>
</dbReference>
<evidence type="ECO:0000259" key="2">
    <source>
        <dbReference type="SMART" id="SM00382"/>
    </source>
</evidence>
<dbReference type="Proteomes" id="UP001321749">
    <property type="component" value="Unassembled WGS sequence"/>
</dbReference>
<dbReference type="AlphaFoldDB" id="A0AAV9HBG7"/>
<dbReference type="CDD" id="cd19481">
    <property type="entry name" value="RecA-like_protease"/>
    <property type="match status" value="1"/>
</dbReference>
<feature type="region of interest" description="Disordered" evidence="1">
    <location>
        <begin position="309"/>
        <end position="342"/>
    </location>
</feature>
<dbReference type="InterPro" id="IPR003593">
    <property type="entry name" value="AAA+_ATPase"/>
</dbReference>
<feature type="region of interest" description="Disordered" evidence="1">
    <location>
        <begin position="134"/>
        <end position="154"/>
    </location>
</feature>
<dbReference type="SMART" id="SM00382">
    <property type="entry name" value="AAA"/>
    <property type="match status" value="1"/>
</dbReference>
<accession>A0AAV9HBG7</accession>
<feature type="compositionally biased region" description="Low complexity" evidence="1">
    <location>
        <begin position="14"/>
        <end position="27"/>
    </location>
</feature>
<protein>
    <recommendedName>
        <fullName evidence="2">AAA+ ATPase domain-containing protein</fullName>
    </recommendedName>
</protein>
<reference evidence="3" key="2">
    <citation type="submission" date="2023-06" db="EMBL/GenBank/DDBJ databases">
        <authorList>
            <consortium name="Lawrence Berkeley National Laboratory"/>
            <person name="Mondo S.J."/>
            <person name="Hensen N."/>
            <person name="Bonometti L."/>
            <person name="Westerberg I."/>
            <person name="Brannstrom I.O."/>
            <person name="Guillou S."/>
            <person name="Cros-Aarteil S."/>
            <person name="Calhoun S."/>
            <person name="Haridas S."/>
            <person name="Kuo A."/>
            <person name="Pangilinan J."/>
            <person name="Riley R."/>
            <person name="Labutti K."/>
            <person name="Andreopoulos B."/>
            <person name="Lipzen A."/>
            <person name="Chen C."/>
            <person name="Yanf M."/>
            <person name="Daum C."/>
            <person name="Ng V."/>
            <person name="Clum A."/>
            <person name="Steindorff A."/>
            <person name="Ohm R."/>
            <person name="Martin F."/>
            <person name="Silar P."/>
            <person name="Natvig D."/>
            <person name="Lalanne C."/>
            <person name="Gautier V."/>
            <person name="Ament-Velasquez S.L."/>
            <person name="Kruys A."/>
            <person name="Hutchinson M.I."/>
            <person name="Powell A.J."/>
            <person name="Barry K."/>
            <person name="Miller A.N."/>
            <person name="Grigoriev I.V."/>
            <person name="Debuchy R."/>
            <person name="Gladieux P."/>
            <person name="Thoren M.H."/>
            <person name="Johannesson H."/>
        </authorList>
    </citation>
    <scope>NUCLEOTIDE SEQUENCE</scope>
    <source>
        <strain evidence="3">PSN324</strain>
    </source>
</reference>
<feature type="compositionally biased region" description="Low complexity" evidence="1">
    <location>
        <begin position="316"/>
        <end position="325"/>
    </location>
</feature>
<dbReference type="EMBL" id="MU865088">
    <property type="protein sequence ID" value="KAK4457983.1"/>
    <property type="molecule type" value="Genomic_DNA"/>
</dbReference>
<feature type="compositionally biased region" description="Basic and acidic residues" evidence="1">
    <location>
        <begin position="1049"/>
        <end position="1058"/>
    </location>
</feature>
<evidence type="ECO:0000313" key="4">
    <source>
        <dbReference type="Proteomes" id="UP001321749"/>
    </source>
</evidence>
<dbReference type="InterPro" id="IPR056599">
    <property type="entry name" value="AAA_lid_fung"/>
</dbReference>
<dbReference type="InterPro" id="IPR027417">
    <property type="entry name" value="P-loop_NTPase"/>
</dbReference>
<keyword evidence="4" id="KW-1185">Reference proteome</keyword>
<dbReference type="GO" id="GO:0016887">
    <property type="term" value="F:ATP hydrolysis activity"/>
    <property type="evidence" value="ECO:0007669"/>
    <property type="project" value="InterPro"/>
</dbReference>
<feature type="region of interest" description="Disordered" evidence="1">
    <location>
        <begin position="1017"/>
        <end position="1129"/>
    </location>
</feature>
<dbReference type="SUPFAM" id="SSF52540">
    <property type="entry name" value="P-loop containing nucleoside triphosphate hydrolases"/>
    <property type="match status" value="1"/>
</dbReference>
<reference evidence="3" key="1">
    <citation type="journal article" date="2023" name="Mol. Phylogenet. Evol.">
        <title>Genome-scale phylogeny and comparative genomics of the fungal order Sordariales.</title>
        <authorList>
            <person name="Hensen N."/>
            <person name="Bonometti L."/>
            <person name="Westerberg I."/>
            <person name="Brannstrom I.O."/>
            <person name="Guillou S."/>
            <person name="Cros-Aarteil S."/>
            <person name="Calhoun S."/>
            <person name="Haridas S."/>
            <person name="Kuo A."/>
            <person name="Mondo S."/>
            <person name="Pangilinan J."/>
            <person name="Riley R."/>
            <person name="LaButti K."/>
            <person name="Andreopoulos B."/>
            <person name="Lipzen A."/>
            <person name="Chen C."/>
            <person name="Yan M."/>
            <person name="Daum C."/>
            <person name="Ng V."/>
            <person name="Clum A."/>
            <person name="Steindorff A."/>
            <person name="Ohm R.A."/>
            <person name="Martin F."/>
            <person name="Silar P."/>
            <person name="Natvig D.O."/>
            <person name="Lalanne C."/>
            <person name="Gautier V."/>
            <person name="Ament-Velasquez S.L."/>
            <person name="Kruys A."/>
            <person name="Hutchinson M.I."/>
            <person name="Powell A.J."/>
            <person name="Barry K."/>
            <person name="Miller A.N."/>
            <person name="Grigoriev I.V."/>
            <person name="Debuchy R."/>
            <person name="Gladieux P."/>
            <person name="Hiltunen Thoren M."/>
            <person name="Johannesson H."/>
        </authorList>
    </citation>
    <scope>NUCLEOTIDE SEQUENCE</scope>
    <source>
        <strain evidence="3">PSN324</strain>
    </source>
</reference>
<feature type="compositionally biased region" description="Acidic residues" evidence="1">
    <location>
        <begin position="1035"/>
        <end position="1048"/>
    </location>
</feature>
<dbReference type="PANTHER" id="PTHR46411">
    <property type="entry name" value="FAMILY ATPASE, PUTATIVE-RELATED"/>
    <property type="match status" value="1"/>
</dbReference>
<feature type="domain" description="AAA+ ATPase" evidence="2">
    <location>
        <begin position="763"/>
        <end position="890"/>
    </location>
</feature>
<dbReference type="InterPro" id="IPR054289">
    <property type="entry name" value="DUF7025"/>
</dbReference>
<evidence type="ECO:0000313" key="3">
    <source>
        <dbReference type="EMBL" id="KAK4457983.1"/>
    </source>
</evidence>
<dbReference type="GO" id="GO:0005524">
    <property type="term" value="F:ATP binding"/>
    <property type="evidence" value="ECO:0007669"/>
    <property type="project" value="InterPro"/>
</dbReference>
<dbReference type="Gene3D" id="3.40.50.300">
    <property type="entry name" value="P-loop containing nucleotide triphosphate hydrolases"/>
    <property type="match status" value="1"/>
</dbReference>
<feature type="compositionally biased region" description="Polar residues" evidence="1">
    <location>
        <begin position="62"/>
        <end position="78"/>
    </location>
</feature>
<name>A0AAV9HBG7_9PEZI</name>
<proteinExistence type="predicted"/>
<organism evidence="3 4">
    <name type="scientific">Cladorrhinum samala</name>
    <dbReference type="NCBI Taxonomy" id="585594"/>
    <lineage>
        <taxon>Eukaryota</taxon>
        <taxon>Fungi</taxon>
        <taxon>Dikarya</taxon>
        <taxon>Ascomycota</taxon>
        <taxon>Pezizomycotina</taxon>
        <taxon>Sordariomycetes</taxon>
        <taxon>Sordariomycetidae</taxon>
        <taxon>Sordariales</taxon>
        <taxon>Podosporaceae</taxon>
        <taxon>Cladorrhinum</taxon>
    </lineage>
</organism>
<feature type="region of interest" description="Disordered" evidence="1">
    <location>
        <begin position="1"/>
        <end position="78"/>
    </location>
</feature>
<gene>
    <name evidence="3" type="ORF">QBC42DRAFT_300710</name>
</gene>
<dbReference type="Pfam" id="PF23232">
    <property type="entry name" value="AAA_lid_13"/>
    <property type="match status" value="1"/>
</dbReference>